<dbReference type="SMART" id="SM00637">
    <property type="entry name" value="CBD_II"/>
    <property type="match status" value="1"/>
</dbReference>
<proteinExistence type="predicted"/>
<evidence type="ECO:0000313" key="5">
    <source>
        <dbReference type="EMBL" id="QNE73273.1"/>
    </source>
</evidence>
<dbReference type="AlphaFoldDB" id="A0A7G7BD58"/>
<dbReference type="Gene3D" id="2.60.40.290">
    <property type="match status" value="1"/>
</dbReference>
<dbReference type="PROSITE" id="PS51173">
    <property type="entry name" value="CBM2"/>
    <property type="match status" value="1"/>
</dbReference>
<dbReference type="InterPro" id="IPR012291">
    <property type="entry name" value="CBM2_carb-bd_dom_sf"/>
</dbReference>
<dbReference type="Pfam" id="PF00553">
    <property type="entry name" value="CBM_2"/>
    <property type="match status" value="1"/>
</dbReference>
<evidence type="ECO:0000256" key="1">
    <source>
        <dbReference type="ARBA" id="ARBA00022729"/>
    </source>
</evidence>
<dbReference type="KEGG" id="sfiy:F0344_00275"/>
<keyword evidence="1" id="KW-0732">Signal</keyword>
<gene>
    <name evidence="5" type="ORF">F0344_00275</name>
</gene>
<keyword evidence="6" id="KW-1185">Reference proteome</keyword>
<name>A0A7G7BD58_9ACTN</name>
<sequence length="89" mass="8924">MAGSPATSRALAWSFAGGQVIQTMWGGTASRTGGDVTVIPADYTRVLPAGGSVTVGFVAGGTGGNPTAFPSTDRPARWAEPATPEEDLS</sequence>
<evidence type="ECO:0000259" key="4">
    <source>
        <dbReference type="PROSITE" id="PS51173"/>
    </source>
</evidence>
<dbReference type="RefSeq" id="WP_185296843.1">
    <property type="nucleotide sequence ID" value="NZ_CP045702.1"/>
</dbReference>
<feature type="domain" description="CBM2" evidence="4">
    <location>
        <begin position="1"/>
        <end position="77"/>
    </location>
</feature>
<keyword evidence="2" id="KW-0624">Polysaccharide degradation</keyword>
<evidence type="ECO:0000256" key="2">
    <source>
        <dbReference type="ARBA" id="ARBA00023326"/>
    </source>
</evidence>
<dbReference type="InterPro" id="IPR008965">
    <property type="entry name" value="CBM2/CBM3_carb-bd_dom_sf"/>
</dbReference>
<dbReference type="EMBL" id="CP045702">
    <property type="protein sequence ID" value="QNE73273.1"/>
    <property type="molecule type" value="Genomic_DNA"/>
</dbReference>
<dbReference type="GO" id="GO:0030247">
    <property type="term" value="F:polysaccharide binding"/>
    <property type="evidence" value="ECO:0007669"/>
    <property type="project" value="UniProtKB-UniRule"/>
</dbReference>
<dbReference type="InterPro" id="IPR001919">
    <property type="entry name" value="CBD2"/>
</dbReference>
<dbReference type="GO" id="GO:0004553">
    <property type="term" value="F:hydrolase activity, hydrolyzing O-glycosyl compounds"/>
    <property type="evidence" value="ECO:0007669"/>
    <property type="project" value="InterPro"/>
</dbReference>
<dbReference type="Proteomes" id="UP000515307">
    <property type="component" value="Chromosome"/>
</dbReference>
<keyword evidence="2" id="KW-0119">Carbohydrate metabolism</keyword>
<reference evidence="6" key="1">
    <citation type="submission" date="2019-10" db="EMBL/GenBank/DDBJ databases">
        <title>Antimicrobial potential of Antarctic Bacteria.</title>
        <authorList>
            <person name="Benaud N."/>
            <person name="Edwards R.J."/>
            <person name="Ferrari B.C."/>
        </authorList>
    </citation>
    <scope>NUCLEOTIDE SEQUENCE [LARGE SCALE GENOMIC DNA]</scope>
    <source>
        <strain evidence="6">NBSH44</strain>
    </source>
</reference>
<dbReference type="GO" id="GO:0000272">
    <property type="term" value="P:polysaccharide catabolic process"/>
    <property type="evidence" value="ECO:0007669"/>
    <property type="project" value="UniProtKB-KW"/>
</dbReference>
<protein>
    <recommendedName>
        <fullName evidence="4">CBM2 domain-containing protein</fullName>
    </recommendedName>
</protein>
<evidence type="ECO:0000256" key="3">
    <source>
        <dbReference type="SAM" id="MobiDB-lite"/>
    </source>
</evidence>
<feature type="region of interest" description="Disordered" evidence="3">
    <location>
        <begin position="64"/>
        <end position="89"/>
    </location>
</feature>
<organism evidence="5 6">
    <name type="scientific">Streptomyces finlayi</name>
    <dbReference type="NCBI Taxonomy" id="67296"/>
    <lineage>
        <taxon>Bacteria</taxon>
        <taxon>Bacillati</taxon>
        <taxon>Actinomycetota</taxon>
        <taxon>Actinomycetes</taxon>
        <taxon>Kitasatosporales</taxon>
        <taxon>Streptomycetaceae</taxon>
        <taxon>Streptomyces</taxon>
    </lineage>
</organism>
<evidence type="ECO:0000313" key="6">
    <source>
        <dbReference type="Proteomes" id="UP000515307"/>
    </source>
</evidence>
<dbReference type="SUPFAM" id="SSF49384">
    <property type="entry name" value="Carbohydrate-binding domain"/>
    <property type="match status" value="1"/>
</dbReference>
<accession>A0A7G7BD58</accession>